<gene>
    <name evidence="1" type="ORF">HMPREF9080_02813</name>
</gene>
<dbReference type="Gene3D" id="1.10.3680.10">
    <property type="entry name" value="TerB-like"/>
    <property type="match status" value="1"/>
</dbReference>
<comment type="caution">
    <text evidence="1">The sequence shown here is derived from an EMBL/GenBank/DDBJ whole genome shotgun (WGS) entry which is preliminary data.</text>
</comment>
<reference evidence="1 2" key="1">
    <citation type="submission" date="2011-08" db="EMBL/GenBank/DDBJ databases">
        <authorList>
            <person name="Weinstock G."/>
            <person name="Sodergren E."/>
            <person name="Clifton S."/>
            <person name="Fulton L."/>
            <person name="Fulton B."/>
            <person name="Courtney L."/>
            <person name="Fronick C."/>
            <person name="Harrison M."/>
            <person name="Strong C."/>
            <person name="Farmer C."/>
            <person name="Delahaunty K."/>
            <person name="Markovic C."/>
            <person name="Hall O."/>
            <person name="Minx P."/>
            <person name="Tomlinson C."/>
            <person name="Mitreva M."/>
            <person name="Hou S."/>
            <person name="Chen J."/>
            <person name="Wollam A."/>
            <person name="Pepin K.H."/>
            <person name="Johnson M."/>
            <person name="Bhonagiri V."/>
            <person name="Zhang X."/>
            <person name="Suruliraj S."/>
            <person name="Warren W."/>
            <person name="Chinwalla A."/>
            <person name="Mardis E.R."/>
            <person name="Wilson R.K."/>
        </authorList>
    </citation>
    <scope>NUCLEOTIDE SEQUENCE [LARGE SCALE GENOMIC DNA]</scope>
    <source>
        <strain evidence="1 2">F0432</strain>
    </source>
</reference>
<dbReference type="CDD" id="cd07178">
    <property type="entry name" value="terB_like_YebE"/>
    <property type="match status" value="1"/>
</dbReference>
<dbReference type="Proteomes" id="UP000004750">
    <property type="component" value="Unassembled WGS sequence"/>
</dbReference>
<evidence type="ECO:0000313" key="2">
    <source>
        <dbReference type="Proteomes" id="UP000004750"/>
    </source>
</evidence>
<dbReference type="Pfam" id="PF04391">
    <property type="entry name" value="DUF533"/>
    <property type="match status" value="1"/>
</dbReference>
<dbReference type="STRING" id="797473.HMPREF9080_02813"/>
<protein>
    <recommendedName>
        <fullName evidence="3">Tellurite resistance TerB family protein</fullName>
    </recommendedName>
</protein>
<dbReference type="InterPro" id="IPR029024">
    <property type="entry name" value="TerB-like"/>
</dbReference>
<dbReference type="HOGENOM" id="CLU_068390_3_1_6"/>
<dbReference type="InterPro" id="IPR007486">
    <property type="entry name" value="YebE"/>
</dbReference>
<dbReference type="AlphaFoldDB" id="G9ZJ45"/>
<accession>G9ZJ45</accession>
<organism evidence="1 2">
    <name type="scientific">Cardiobacterium valvarum F0432</name>
    <dbReference type="NCBI Taxonomy" id="797473"/>
    <lineage>
        <taxon>Bacteria</taxon>
        <taxon>Pseudomonadati</taxon>
        <taxon>Pseudomonadota</taxon>
        <taxon>Gammaproteobacteria</taxon>
        <taxon>Cardiobacteriales</taxon>
        <taxon>Cardiobacteriaceae</taxon>
        <taxon>Cardiobacterium</taxon>
    </lineage>
</organism>
<dbReference type="SUPFAM" id="SSF158682">
    <property type="entry name" value="TerB-like"/>
    <property type="match status" value="1"/>
</dbReference>
<proteinExistence type="predicted"/>
<sequence>MDSPEHDMMTTPFNRRQGANLVDFNSILNQVLSGGQQIARQGGNLLGGVNRDTLKGFGGGVAATGPLSLLMGRKGFGRSALELGSMAALGALAYNAWKNYQGGQQATEQQQPLLPATERSPAQAAQAGELTVKVMIAAAAADGRIDEAESQSILTQIGAESAEVRQWLEAQLRRPATPQEIAAAAGDDRVLASELYLAARVVCGELDRKEIVFLHELATALKLDDGIVAQLEQQAGF</sequence>
<evidence type="ECO:0008006" key="3">
    <source>
        <dbReference type="Google" id="ProtNLM"/>
    </source>
</evidence>
<name>G9ZJ45_9GAMM</name>
<evidence type="ECO:0000313" key="1">
    <source>
        <dbReference type="EMBL" id="EHM50488.1"/>
    </source>
</evidence>
<dbReference type="EMBL" id="AGCM01000180">
    <property type="protein sequence ID" value="EHM50488.1"/>
    <property type="molecule type" value="Genomic_DNA"/>
</dbReference>